<proteinExistence type="inferred from homology"/>
<evidence type="ECO:0000256" key="4">
    <source>
        <dbReference type="PIRSR" id="PIRSR637359-2"/>
    </source>
</evidence>
<dbReference type="Pfam" id="PF00685">
    <property type="entry name" value="Sulfotransfer_1"/>
    <property type="match status" value="1"/>
</dbReference>
<comment type="caution">
    <text evidence="8">The sequence shown here is derived from an EMBL/GenBank/DDBJ whole genome shotgun (WGS) entry which is preliminary data.</text>
</comment>
<dbReference type="Proteomes" id="UP001190700">
    <property type="component" value="Unassembled WGS sequence"/>
</dbReference>
<dbReference type="InterPro" id="IPR000863">
    <property type="entry name" value="Sulfotransferase_dom"/>
</dbReference>
<feature type="active site" description="For sulfotransferase activity" evidence="3">
    <location>
        <position position="241"/>
    </location>
</feature>
<evidence type="ECO:0000256" key="2">
    <source>
        <dbReference type="ARBA" id="ARBA00023180"/>
    </source>
</evidence>
<reference evidence="8 9" key="1">
    <citation type="journal article" date="2015" name="Genome Biol. Evol.">
        <title>Comparative Genomics of a Bacterivorous Green Alga Reveals Evolutionary Causalities and Consequences of Phago-Mixotrophic Mode of Nutrition.</title>
        <authorList>
            <person name="Burns J.A."/>
            <person name="Paasch A."/>
            <person name="Narechania A."/>
            <person name="Kim E."/>
        </authorList>
    </citation>
    <scope>NUCLEOTIDE SEQUENCE [LARGE SCALE GENOMIC DNA]</scope>
    <source>
        <strain evidence="8">PLY_AMNH</strain>
    </source>
</reference>
<evidence type="ECO:0000259" key="6">
    <source>
        <dbReference type="Pfam" id="PF00685"/>
    </source>
</evidence>
<dbReference type="EC" id="2.8.2.-" evidence="5"/>
<dbReference type="SUPFAM" id="SSF52540">
    <property type="entry name" value="P-loop containing nucleoside triphosphate hydrolases"/>
    <property type="match status" value="1"/>
</dbReference>
<reference evidence="8" key="2">
    <citation type="submission" date="2023-06" db="EMBL/GenBank/DDBJ databases">
        <title>Long-read-based genome assembly of the green algal bacterivore Cymbomonas tetramitiformis.</title>
        <authorList>
            <person name="Gyaltshen Y."/>
            <person name="Rozenberg A."/>
            <person name="Paasch A."/>
            <person name="Burns J.A."/>
            <person name="Warring S."/>
            <person name="Larson R."/>
            <person name="Maurer-Alcala X."/>
            <person name="Dacks J."/>
            <person name="Kim E."/>
        </authorList>
    </citation>
    <scope>NUCLEOTIDE SEQUENCE</scope>
    <source>
        <strain evidence="8">PLY_AMNH</strain>
    </source>
</reference>
<evidence type="ECO:0000313" key="9">
    <source>
        <dbReference type="Proteomes" id="UP001190700"/>
    </source>
</evidence>
<keyword evidence="1 5" id="KW-0808">Transferase</keyword>
<keyword evidence="2" id="KW-0325">Glycoprotein</keyword>
<dbReference type="AlphaFoldDB" id="A0AAE0FUC7"/>
<comment type="similarity">
    <text evidence="5">Belongs to the sulfotransferase 1 family.</text>
</comment>
<evidence type="ECO:0000313" key="8">
    <source>
        <dbReference type="EMBL" id="KAK3265356.1"/>
    </source>
</evidence>
<dbReference type="PANTHER" id="PTHR10605">
    <property type="entry name" value="HEPARAN SULFATE SULFOTRANSFERASE"/>
    <property type="match status" value="1"/>
</dbReference>
<sequence>MEILANKPSHVLEQVALEEFRGPIANMGGKRGVLNTFLQRKVREMVRGMCMQLDAGNLDWGYIMDTDTYVNITRLQNFVSELDSTEPIYTGYCSRNIIGGGPGILLSAGALRHFLCPRLKREGCSITVRENDFRGGDAWLGECARETKLPFGHCTNEPTEKKGTYLFRRDPPWTERFVSKDLKADWSTEPISYHHVLPNKNIQGPGADPRCNLVRYKHKENPSGFITTRCTPHMLLIGVPKAGTTSLFCYLNQHPDFIPPLHKELHLFAPIMAPGREIAVKGGGRNTLSRYLNQLPIMDPRSGKITGEASPSYFYSLKAPTFFKKNFKTVKLILLLRDPVDRAFSEYLNKLKSPAVAMNQFIWLKKGDDILGGQRDYFGRVARAALERKRRCGESGLVFDPAALGRDCYLPPIIWQGLYHQHLKRWVQAYGKEDLMLACHSDLGDSTQDLMRKVTEHVGLPAFEYNLSLAYNTASHRGADCSAAFSHKWDSFSRPILFNKLWKTAAVSNKTNNSVHFQSAKKDRPAVDADIRGMLKRFYAPSVAALRRQFAEHGYSECPWMAAYS</sequence>
<evidence type="ECO:0000256" key="1">
    <source>
        <dbReference type="ARBA" id="ARBA00022679"/>
    </source>
</evidence>
<evidence type="ECO:0000313" key="7">
    <source>
        <dbReference type="EMBL" id="KAK3242527.1"/>
    </source>
</evidence>
<dbReference type="InterPro" id="IPR037359">
    <property type="entry name" value="NST/OST"/>
</dbReference>
<dbReference type="EMBL" id="LGRX02033154">
    <property type="protein sequence ID" value="KAK3242527.1"/>
    <property type="molecule type" value="Genomic_DNA"/>
</dbReference>
<gene>
    <name evidence="8" type="ORF">CYMTET_25953</name>
    <name evidence="7" type="ORF">CYMTET_47791</name>
</gene>
<dbReference type="EMBL" id="LGRX02013977">
    <property type="protein sequence ID" value="KAK3265356.1"/>
    <property type="molecule type" value="Genomic_DNA"/>
</dbReference>
<dbReference type="PANTHER" id="PTHR10605:SF56">
    <property type="entry name" value="BIFUNCTIONAL HEPARAN SULFATE N-DEACETYLASE_N-SULFOTRANSFERASE"/>
    <property type="match status" value="1"/>
</dbReference>
<dbReference type="GO" id="GO:0008146">
    <property type="term" value="F:sulfotransferase activity"/>
    <property type="evidence" value="ECO:0007669"/>
    <property type="project" value="InterPro"/>
</dbReference>
<protein>
    <recommendedName>
        <fullName evidence="5">Sulfotransferase</fullName>
        <ecNumber evidence="5">2.8.2.-</ecNumber>
    </recommendedName>
</protein>
<feature type="domain" description="Sulfotransferase" evidence="6">
    <location>
        <begin position="232"/>
        <end position="462"/>
    </location>
</feature>
<evidence type="ECO:0000256" key="3">
    <source>
        <dbReference type="PIRSR" id="PIRSR637359-1"/>
    </source>
</evidence>
<organism evidence="8 9">
    <name type="scientific">Cymbomonas tetramitiformis</name>
    <dbReference type="NCBI Taxonomy" id="36881"/>
    <lineage>
        <taxon>Eukaryota</taxon>
        <taxon>Viridiplantae</taxon>
        <taxon>Chlorophyta</taxon>
        <taxon>Pyramimonadophyceae</taxon>
        <taxon>Pyramimonadales</taxon>
        <taxon>Pyramimonadaceae</taxon>
        <taxon>Cymbomonas</taxon>
    </lineage>
</organism>
<dbReference type="InterPro" id="IPR027417">
    <property type="entry name" value="P-loop_NTPase"/>
</dbReference>
<dbReference type="Gene3D" id="3.40.50.300">
    <property type="entry name" value="P-loop containing nucleotide triphosphate hydrolases"/>
    <property type="match status" value="1"/>
</dbReference>
<feature type="binding site" evidence="4">
    <location>
        <position position="337"/>
    </location>
    <ligand>
        <name>3'-phosphoadenylyl sulfate</name>
        <dbReference type="ChEBI" id="CHEBI:58339"/>
    </ligand>
</feature>
<feature type="binding site" evidence="4">
    <location>
        <position position="345"/>
    </location>
    <ligand>
        <name>3'-phosphoadenylyl sulfate</name>
        <dbReference type="ChEBI" id="CHEBI:58339"/>
    </ligand>
</feature>
<accession>A0AAE0FUC7</accession>
<keyword evidence="9" id="KW-1185">Reference proteome</keyword>
<evidence type="ECO:0000256" key="5">
    <source>
        <dbReference type="RuleBase" id="RU361155"/>
    </source>
</evidence>
<name>A0AAE0FUC7_9CHLO</name>
<dbReference type="Gene3D" id="3.90.550.50">
    <property type="match status" value="1"/>
</dbReference>